<dbReference type="InterPro" id="IPR013780">
    <property type="entry name" value="Glyco_hydro_b"/>
</dbReference>
<dbReference type="GO" id="GO:0005975">
    <property type="term" value="P:carbohydrate metabolic process"/>
    <property type="evidence" value="ECO:0007669"/>
    <property type="project" value="InterPro"/>
</dbReference>
<evidence type="ECO:0000256" key="3">
    <source>
        <dbReference type="ARBA" id="ARBA00022729"/>
    </source>
</evidence>
<sequence>GAFQPFFRAHSHIDTKRREPWMLGEEATQLIRAAVRMRYEYLPLWYTLFFENEQTGVPPMRPLWMEFPADRDGFATDDEYMLGNCLLVHPVTDAGASKVSVYFPGGEKEVWYDVDTQETYVGGNTITIPVTLAKIPVFQRGGTIIPRKERIRRCSALGKEDPYTLQIALDKEGDSAEGDLYVDDGVGFRYQNGDRLLLKFHMKGGTISSKLVEGPGTFKTAAWLERIRVVGYPSKPSKIMLELGSTSEELGFQYQENKKLLTIRKPGVNIGAEWTINIH</sequence>
<accession>A0A147B9C8</accession>
<evidence type="ECO:0000256" key="6">
    <source>
        <dbReference type="ARBA" id="ARBA00023295"/>
    </source>
</evidence>
<dbReference type="InterPro" id="IPR000322">
    <property type="entry name" value="Glyco_hydro_31_TIM"/>
</dbReference>
<protein>
    <submittedName>
        <fullName evidence="10">Neutral alpha glucosidase ab</fullName>
    </submittedName>
</protein>
<dbReference type="SUPFAM" id="SSF51445">
    <property type="entry name" value="(Trans)glycosidases"/>
    <property type="match status" value="1"/>
</dbReference>
<dbReference type="GO" id="GO:0006491">
    <property type="term" value="P:N-glycan processing"/>
    <property type="evidence" value="ECO:0007669"/>
    <property type="project" value="TreeGrafter"/>
</dbReference>
<dbReference type="PANTHER" id="PTHR22762">
    <property type="entry name" value="ALPHA-GLUCOSIDASE"/>
    <property type="match status" value="1"/>
</dbReference>
<proteinExistence type="inferred from homology"/>
<dbReference type="PANTHER" id="PTHR22762:SF54">
    <property type="entry name" value="BCDNA.GH04962"/>
    <property type="match status" value="1"/>
</dbReference>
<keyword evidence="5" id="KW-0325">Glycoprotein</keyword>
<feature type="non-terminal residue" evidence="10">
    <location>
        <position position="1"/>
    </location>
</feature>
<dbReference type="FunFam" id="2.60.40.1180:FF:000023">
    <property type="entry name" value="neutral alpha-glucosidase AB isoform X2"/>
    <property type="match status" value="1"/>
</dbReference>
<evidence type="ECO:0000256" key="2">
    <source>
        <dbReference type="ARBA" id="ARBA00007806"/>
    </source>
</evidence>
<dbReference type="Gene3D" id="2.60.40.1180">
    <property type="entry name" value="Golgi alpha-mannosidase II"/>
    <property type="match status" value="2"/>
</dbReference>
<evidence type="ECO:0000256" key="4">
    <source>
        <dbReference type="ARBA" id="ARBA00022801"/>
    </source>
</evidence>
<dbReference type="AlphaFoldDB" id="A0A147B9C8"/>
<keyword evidence="3" id="KW-0732">Signal</keyword>
<evidence type="ECO:0000259" key="8">
    <source>
        <dbReference type="Pfam" id="PF01055"/>
    </source>
</evidence>
<dbReference type="InterPro" id="IPR048395">
    <property type="entry name" value="Glyco_hydro_31_C"/>
</dbReference>
<evidence type="ECO:0000259" key="9">
    <source>
        <dbReference type="Pfam" id="PF21365"/>
    </source>
</evidence>
<evidence type="ECO:0000256" key="5">
    <source>
        <dbReference type="ARBA" id="ARBA00023180"/>
    </source>
</evidence>
<dbReference type="Pfam" id="PF01055">
    <property type="entry name" value="Glyco_hydro_31_2nd"/>
    <property type="match status" value="1"/>
</dbReference>
<organism evidence="10">
    <name type="scientific">Alectorobius mimon</name>
    <dbReference type="NCBI Taxonomy" id="360319"/>
    <lineage>
        <taxon>Eukaryota</taxon>
        <taxon>Metazoa</taxon>
        <taxon>Ecdysozoa</taxon>
        <taxon>Arthropoda</taxon>
        <taxon>Chelicerata</taxon>
        <taxon>Arachnida</taxon>
        <taxon>Acari</taxon>
        <taxon>Parasitiformes</taxon>
        <taxon>Ixodida</taxon>
        <taxon>Ixodoidea</taxon>
        <taxon>Argasidae</taxon>
        <taxon>Ornithodorinae</taxon>
        <taxon>Alectorobius</taxon>
    </lineage>
</organism>
<evidence type="ECO:0000256" key="1">
    <source>
        <dbReference type="ARBA" id="ARBA00004881"/>
    </source>
</evidence>
<evidence type="ECO:0000313" key="10">
    <source>
        <dbReference type="EMBL" id="JAR87371.1"/>
    </source>
</evidence>
<dbReference type="SUPFAM" id="SSF51011">
    <property type="entry name" value="Glycosyl hydrolase domain"/>
    <property type="match status" value="1"/>
</dbReference>
<name>A0A147B9C8_9ACAR</name>
<dbReference type="Pfam" id="PF21365">
    <property type="entry name" value="Glyco_hydro_31_3rd"/>
    <property type="match status" value="1"/>
</dbReference>
<dbReference type="InterPro" id="IPR017853">
    <property type="entry name" value="GH"/>
</dbReference>
<dbReference type="EMBL" id="GEIB01000542">
    <property type="protein sequence ID" value="JAR87371.1"/>
    <property type="molecule type" value="Transcribed_RNA"/>
</dbReference>
<dbReference type="Gene3D" id="3.20.20.80">
    <property type="entry name" value="Glycosidases"/>
    <property type="match status" value="1"/>
</dbReference>
<comment type="pathway">
    <text evidence="1">Glycan metabolism.</text>
</comment>
<keyword evidence="4 7" id="KW-0378">Hydrolase</keyword>
<comment type="similarity">
    <text evidence="2 7">Belongs to the glycosyl hydrolase 31 family.</text>
</comment>
<feature type="domain" description="Glycosyl hydrolase family 31 C-terminal" evidence="9">
    <location>
        <begin position="56"/>
        <end position="145"/>
    </location>
</feature>
<keyword evidence="6 7" id="KW-0326">Glycosidase</keyword>
<feature type="domain" description="Glycoside hydrolase family 31 TIM barrel" evidence="8">
    <location>
        <begin position="1"/>
        <end position="48"/>
    </location>
</feature>
<evidence type="ECO:0000256" key="7">
    <source>
        <dbReference type="RuleBase" id="RU361185"/>
    </source>
</evidence>
<reference evidence="10" key="1">
    <citation type="submission" date="2016-03" db="EMBL/GenBank/DDBJ databases">
        <title>Gut transcriptome analysis on engorged females of Ornithodoros mimon (Acari: Argasidae) and phylogenetic inferences of soft ticks.</title>
        <authorList>
            <person name="Landulfo G.A."/>
            <person name="Giovanni D."/>
            <person name="Carvalho E."/>
            <person name="Junqueira-de-Azevedo I."/>
            <person name="Patane J."/>
            <person name="Mendoca R."/>
            <person name="Barros-Battesti D."/>
        </authorList>
    </citation>
    <scope>NUCLEOTIDE SEQUENCE</scope>
    <source>
        <strain evidence="10">Females</strain>
        <tissue evidence="10">Gut</tissue>
    </source>
</reference>
<dbReference type="GO" id="GO:0090599">
    <property type="term" value="F:alpha-glucosidase activity"/>
    <property type="evidence" value="ECO:0007669"/>
    <property type="project" value="TreeGrafter"/>
</dbReference>